<dbReference type="EnsemblMetazoa" id="ACUA012599-RA">
    <property type="protein sequence ID" value="ACUA012599-PA"/>
    <property type="gene ID" value="ACUA012599"/>
</dbReference>
<feature type="region of interest" description="Disordered" evidence="1">
    <location>
        <begin position="102"/>
        <end position="125"/>
    </location>
</feature>
<protein>
    <submittedName>
        <fullName evidence="2">Uncharacterized protein</fullName>
    </submittedName>
</protein>
<evidence type="ECO:0000313" key="3">
    <source>
        <dbReference type="Proteomes" id="UP000075883"/>
    </source>
</evidence>
<organism evidence="2 3">
    <name type="scientific">Anopheles culicifacies</name>
    <dbReference type="NCBI Taxonomy" id="139723"/>
    <lineage>
        <taxon>Eukaryota</taxon>
        <taxon>Metazoa</taxon>
        <taxon>Ecdysozoa</taxon>
        <taxon>Arthropoda</taxon>
        <taxon>Hexapoda</taxon>
        <taxon>Insecta</taxon>
        <taxon>Pterygota</taxon>
        <taxon>Neoptera</taxon>
        <taxon>Endopterygota</taxon>
        <taxon>Diptera</taxon>
        <taxon>Nematocera</taxon>
        <taxon>Culicoidea</taxon>
        <taxon>Culicidae</taxon>
        <taxon>Anophelinae</taxon>
        <taxon>Anopheles</taxon>
        <taxon>culicifacies species complex</taxon>
    </lineage>
</organism>
<accession>A0A182M986</accession>
<keyword evidence="3" id="KW-1185">Reference proteome</keyword>
<evidence type="ECO:0000256" key="1">
    <source>
        <dbReference type="SAM" id="MobiDB-lite"/>
    </source>
</evidence>
<dbReference type="EMBL" id="AXCM01000170">
    <property type="status" value="NOT_ANNOTATED_CDS"/>
    <property type="molecule type" value="Genomic_DNA"/>
</dbReference>
<dbReference type="VEuPathDB" id="VectorBase:ACUA012599"/>
<reference evidence="3" key="1">
    <citation type="submission" date="2013-09" db="EMBL/GenBank/DDBJ databases">
        <title>The Genome Sequence of Anopheles culicifacies species A.</title>
        <authorList>
            <consortium name="The Broad Institute Genomics Platform"/>
            <person name="Neafsey D.E."/>
            <person name="Besansky N."/>
            <person name="Howell P."/>
            <person name="Walton C."/>
            <person name="Young S.K."/>
            <person name="Zeng Q."/>
            <person name="Gargeya S."/>
            <person name="Fitzgerald M."/>
            <person name="Haas B."/>
            <person name="Abouelleil A."/>
            <person name="Allen A.W."/>
            <person name="Alvarado L."/>
            <person name="Arachchi H.M."/>
            <person name="Berlin A.M."/>
            <person name="Chapman S.B."/>
            <person name="Gainer-Dewar J."/>
            <person name="Goldberg J."/>
            <person name="Griggs A."/>
            <person name="Gujja S."/>
            <person name="Hansen M."/>
            <person name="Howarth C."/>
            <person name="Imamovic A."/>
            <person name="Ireland A."/>
            <person name="Larimer J."/>
            <person name="McCowan C."/>
            <person name="Murphy C."/>
            <person name="Pearson M."/>
            <person name="Poon T.W."/>
            <person name="Priest M."/>
            <person name="Roberts A."/>
            <person name="Saif S."/>
            <person name="Shea T."/>
            <person name="Sisk P."/>
            <person name="Sykes S."/>
            <person name="Wortman J."/>
            <person name="Nusbaum C."/>
            <person name="Birren B."/>
        </authorList>
    </citation>
    <scope>NUCLEOTIDE SEQUENCE [LARGE SCALE GENOMIC DNA]</scope>
    <source>
        <strain evidence="3">A-37</strain>
    </source>
</reference>
<dbReference type="AlphaFoldDB" id="A0A182M986"/>
<evidence type="ECO:0000313" key="2">
    <source>
        <dbReference type="EnsemblMetazoa" id="ACUA012599-PA"/>
    </source>
</evidence>
<sequence>MSGHFYGGIFQVLNEGYREGDSRVDDGAGLTRQDRGSLPIGLQLRGIIKSHKTGIGSGSVAEEASDFERTGPRFESYSGRSLVRRTDYPVAGTFKLRKPEMAGQDLSRLLEPEKKKKTGLAGMAE</sequence>
<dbReference type="Proteomes" id="UP000075883">
    <property type="component" value="Unassembled WGS sequence"/>
</dbReference>
<name>A0A182M986_9DIPT</name>
<proteinExistence type="predicted"/>
<reference evidence="2" key="2">
    <citation type="submission" date="2020-05" db="UniProtKB">
        <authorList>
            <consortium name="EnsemblMetazoa"/>
        </authorList>
    </citation>
    <scope>IDENTIFICATION</scope>
    <source>
        <strain evidence="2">A-37</strain>
    </source>
</reference>